<keyword evidence="3" id="KW-1185">Reference proteome</keyword>
<sequence length="55" mass="6495">MKNSIDLLYQGISMSIYCVAFLVLVFLSKQIYEMEHHVDNAMYRQHVISCEVIRN</sequence>
<reference evidence="2 3" key="1">
    <citation type="submission" date="2016-10" db="EMBL/GenBank/DDBJ databases">
        <authorList>
            <person name="de Groot N.N."/>
        </authorList>
    </citation>
    <scope>NUCLEOTIDE SEQUENCE [LARGE SCALE GENOMIC DNA]</scope>
    <source>
        <strain evidence="2 3">DSM 1801</strain>
    </source>
</reference>
<proteinExistence type="predicted"/>
<evidence type="ECO:0000313" key="3">
    <source>
        <dbReference type="Proteomes" id="UP000199800"/>
    </source>
</evidence>
<keyword evidence="1" id="KW-0472">Membrane</keyword>
<gene>
    <name evidence="2" type="ORF">SAMN04487772_102149</name>
</gene>
<accession>A0A1H9YRX1</accession>
<evidence type="ECO:0000313" key="2">
    <source>
        <dbReference type="EMBL" id="SES71384.1"/>
    </source>
</evidence>
<evidence type="ECO:0000256" key="1">
    <source>
        <dbReference type="SAM" id="Phobius"/>
    </source>
</evidence>
<organism evidence="2 3">
    <name type="scientific">[Clostridium] polysaccharolyticum</name>
    <dbReference type="NCBI Taxonomy" id="29364"/>
    <lineage>
        <taxon>Bacteria</taxon>
        <taxon>Bacillati</taxon>
        <taxon>Bacillota</taxon>
        <taxon>Clostridia</taxon>
        <taxon>Lachnospirales</taxon>
        <taxon>Lachnospiraceae</taxon>
    </lineage>
</organism>
<name>A0A1H9YRX1_9FIRM</name>
<dbReference type="EMBL" id="FOHN01000002">
    <property type="protein sequence ID" value="SES71384.1"/>
    <property type="molecule type" value="Genomic_DNA"/>
</dbReference>
<protein>
    <submittedName>
        <fullName evidence="2">Uncharacterized protein</fullName>
    </submittedName>
</protein>
<dbReference type="Proteomes" id="UP000199800">
    <property type="component" value="Unassembled WGS sequence"/>
</dbReference>
<dbReference type="STRING" id="29364.SAMN04487772_102149"/>
<keyword evidence="1" id="KW-1133">Transmembrane helix</keyword>
<dbReference type="RefSeq" id="WP_177180578.1">
    <property type="nucleotide sequence ID" value="NZ_FOHN01000002.1"/>
</dbReference>
<feature type="transmembrane region" description="Helical" evidence="1">
    <location>
        <begin position="7"/>
        <end position="27"/>
    </location>
</feature>
<dbReference type="AlphaFoldDB" id="A0A1H9YRX1"/>
<keyword evidence="1" id="KW-0812">Transmembrane</keyword>